<gene>
    <name evidence="1" type="ORF">ABFY20_06060</name>
</gene>
<sequence>MADSIPTITTLVHPDMLEYVKTRFGYTEHDLILDSLEDAA</sequence>
<reference evidence="1" key="1">
    <citation type="submission" date="2024-05" db="EMBL/GenBank/DDBJ databases">
        <title>Herbiconiux sp. A18JL235.</title>
        <authorList>
            <person name="Zhang G."/>
        </authorList>
    </citation>
    <scope>NUCLEOTIDE SEQUENCE</scope>
    <source>
        <strain evidence="1">A18JL235</strain>
    </source>
</reference>
<protein>
    <submittedName>
        <fullName evidence="1">Uncharacterized protein</fullName>
    </submittedName>
</protein>
<name>A0AB39BKF5_9MICO</name>
<dbReference type="AlphaFoldDB" id="A0AB39BKF5"/>
<dbReference type="RefSeq" id="WP_368499042.1">
    <property type="nucleotide sequence ID" value="NZ_CP162511.1"/>
</dbReference>
<organism evidence="1">
    <name type="scientific">Herbiconiux sp. A18JL235</name>
    <dbReference type="NCBI Taxonomy" id="3152363"/>
    <lineage>
        <taxon>Bacteria</taxon>
        <taxon>Bacillati</taxon>
        <taxon>Actinomycetota</taxon>
        <taxon>Actinomycetes</taxon>
        <taxon>Micrococcales</taxon>
        <taxon>Microbacteriaceae</taxon>
        <taxon>Herbiconiux</taxon>
    </lineage>
</organism>
<evidence type="ECO:0000313" key="1">
    <source>
        <dbReference type="EMBL" id="XDI06663.1"/>
    </source>
</evidence>
<accession>A0AB39BKF5</accession>
<proteinExistence type="predicted"/>
<dbReference type="EMBL" id="CP162511">
    <property type="protein sequence ID" value="XDI06663.1"/>
    <property type="molecule type" value="Genomic_DNA"/>
</dbReference>